<evidence type="ECO:0000313" key="1">
    <source>
        <dbReference type="EMBL" id="EZA62679.1"/>
    </source>
</evidence>
<accession>A0A026X5G9</accession>
<reference evidence="1 2" key="1">
    <citation type="journal article" date="2014" name="Curr. Biol.">
        <title>The genome of the clonal raider ant Cerapachys biroi.</title>
        <authorList>
            <person name="Oxley P.R."/>
            <person name="Ji L."/>
            <person name="Fetter-Pruneda I."/>
            <person name="McKenzie S.K."/>
            <person name="Li C."/>
            <person name="Hu H."/>
            <person name="Zhang G."/>
            <person name="Kronauer D.J."/>
        </authorList>
    </citation>
    <scope>NUCLEOTIDE SEQUENCE [LARGE SCALE GENOMIC DNA]</scope>
</reference>
<proteinExistence type="predicted"/>
<dbReference type="EMBL" id="KK107019">
    <property type="protein sequence ID" value="EZA62679.1"/>
    <property type="molecule type" value="Genomic_DNA"/>
</dbReference>
<evidence type="ECO:0000313" key="2">
    <source>
        <dbReference type="Proteomes" id="UP000053097"/>
    </source>
</evidence>
<organism evidence="1 2">
    <name type="scientific">Ooceraea biroi</name>
    <name type="common">Clonal raider ant</name>
    <name type="synonym">Cerapachys biroi</name>
    <dbReference type="NCBI Taxonomy" id="2015173"/>
    <lineage>
        <taxon>Eukaryota</taxon>
        <taxon>Metazoa</taxon>
        <taxon>Ecdysozoa</taxon>
        <taxon>Arthropoda</taxon>
        <taxon>Hexapoda</taxon>
        <taxon>Insecta</taxon>
        <taxon>Pterygota</taxon>
        <taxon>Neoptera</taxon>
        <taxon>Endopterygota</taxon>
        <taxon>Hymenoptera</taxon>
        <taxon>Apocrita</taxon>
        <taxon>Aculeata</taxon>
        <taxon>Formicoidea</taxon>
        <taxon>Formicidae</taxon>
        <taxon>Dorylinae</taxon>
        <taxon>Ooceraea</taxon>
    </lineage>
</organism>
<keyword evidence="2" id="KW-1185">Reference proteome</keyword>
<dbReference type="AlphaFoldDB" id="A0A026X5G9"/>
<sequence length="83" mass="9287">FAQIHKIIEIDGIIFRLGISKRHSEDELEDEKLEYEPSMLPYPPDPPPLPAAYPPFVKLRCRSILKSLSGFHGFIPVNLSGGG</sequence>
<gene>
    <name evidence="1" type="ORF">X777_07494</name>
</gene>
<name>A0A026X5G9_OOCBI</name>
<dbReference type="Proteomes" id="UP000053097">
    <property type="component" value="Unassembled WGS sequence"/>
</dbReference>
<feature type="non-terminal residue" evidence="1">
    <location>
        <position position="1"/>
    </location>
</feature>
<protein>
    <submittedName>
        <fullName evidence="1">Uncharacterized protein</fullName>
    </submittedName>
</protein>